<organism evidence="1 2">
    <name type="scientific">Catharanthus roseus</name>
    <name type="common">Madagascar periwinkle</name>
    <name type="synonym">Vinca rosea</name>
    <dbReference type="NCBI Taxonomy" id="4058"/>
    <lineage>
        <taxon>Eukaryota</taxon>
        <taxon>Viridiplantae</taxon>
        <taxon>Streptophyta</taxon>
        <taxon>Embryophyta</taxon>
        <taxon>Tracheophyta</taxon>
        <taxon>Spermatophyta</taxon>
        <taxon>Magnoliopsida</taxon>
        <taxon>eudicotyledons</taxon>
        <taxon>Gunneridae</taxon>
        <taxon>Pentapetalae</taxon>
        <taxon>asterids</taxon>
        <taxon>lamiids</taxon>
        <taxon>Gentianales</taxon>
        <taxon>Apocynaceae</taxon>
        <taxon>Rauvolfioideae</taxon>
        <taxon>Vinceae</taxon>
        <taxon>Catharanthinae</taxon>
        <taxon>Catharanthus</taxon>
    </lineage>
</organism>
<reference evidence="2" key="1">
    <citation type="journal article" date="2023" name="Nat. Plants">
        <title>Single-cell RNA sequencing provides a high-resolution roadmap for understanding the multicellular compartmentation of specialized metabolism.</title>
        <authorList>
            <person name="Sun S."/>
            <person name="Shen X."/>
            <person name="Li Y."/>
            <person name="Li Y."/>
            <person name="Wang S."/>
            <person name="Li R."/>
            <person name="Zhang H."/>
            <person name="Shen G."/>
            <person name="Guo B."/>
            <person name="Wei J."/>
            <person name="Xu J."/>
            <person name="St-Pierre B."/>
            <person name="Chen S."/>
            <person name="Sun C."/>
        </authorList>
    </citation>
    <scope>NUCLEOTIDE SEQUENCE [LARGE SCALE GENOMIC DNA]</scope>
</reference>
<accession>A0ACC0AE93</accession>
<sequence length="161" mass="18271">MVGYRLLIVVKAFFGQYGTYYGGVGSSNLWRQKCLLDWVDACGGYDRALVCFWWIDLQRSFGGSSVLSTGLSCSDAANLSSFFLVDLFVCFRNSCGGGDMDFIFFLCCCWFYDLGRDPFLSSLCRQYSRKHRWKGLELSFMTFGLDATCVADGVRVNFFNF</sequence>
<dbReference type="EMBL" id="CM044706">
    <property type="protein sequence ID" value="KAI5659124.1"/>
    <property type="molecule type" value="Genomic_DNA"/>
</dbReference>
<evidence type="ECO:0000313" key="2">
    <source>
        <dbReference type="Proteomes" id="UP001060085"/>
    </source>
</evidence>
<protein>
    <submittedName>
        <fullName evidence="1">Uncharacterized protein</fullName>
    </submittedName>
</protein>
<comment type="caution">
    <text evidence="1">The sequence shown here is derived from an EMBL/GenBank/DDBJ whole genome shotgun (WGS) entry which is preliminary data.</text>
</comment>
<evidence type="ECO:0000313" key="1">
    <source>
        <dbReference type="EMBL" id="KAI5659124.1"/>
    </source>
</evidence>
<keyword evidence="2" id="KW-1185">Reference proteome</keyword>
<dbReference type="Proteomes" id="UP001060085">
    <property type="component" value="Linkage Group LG06"/>
</dbReference>
<gene>
    <name evidence="1" type="ORF">M9H77_27917</name>
</gene>
<proteinExistence type="predicted"/>
<name>A0ACC0AE93_CATRO</name>